<accession>A0A8S5Q5W9</accession>
<organism evidence="1">
    <name type="scientific">Myoviridae sp. ctTDl1</name>
    <dbReference type="NCBI Taxonomy" id="2825109"/>
    <lineage>
        <taxon>Viruses</taxon>
        <taxon>Duplodnaviria</taxon>
        <taxon>Heunggongvirae</taxon>
        <taxon>Uroviricota</taxon>
        <taxon>Caudoviricetes</taxon>
    </lineage>
</organism>
<name>A0A8S5Q5W9_9CAUD</name>
<proteinExistence type="predicted"/>
<protein>
    <submittedName>
        <fullName evidence="1">Uncharacterized protein</fullName>
    </submittedName>
</protein>
<evidence type="ECO:0000313" key="1">
    <source>
        <dbReference type="EMBL" id="DAE14171.1"/>
    </source>
</evidence>
<reference evidence="1" key="1">
    <citation type="journal article" date="2021" name="Proc. Natl. Acad. Sci. U.S.A.">
        <title>A Catalog of Tens of Thousands of Viruses from Human Metagenomes Reveals Hidden Associations with Chronic Diseases.</title>
        <authorList>
            <person name="Tisza M.J."/>
            <person name="Buck C.B."/>
        </authorList>
    </citation>
    <scope>NUCLEOTIDE SEQUENCE</scope>
    <source>
        <strain evidence="1">CtTDl1</strain>
    </source>
</reference>
<sequence>MRSFVKLTDLLSSIKTLNKNGQSIDFSINLTVCDLFRSCFVVELAGVEPASEITLPSVLHV</sequence>
<dbReference type="EMBL" id="BK015576">
    <property type="protein sequence ID" value="DAE14171.1"/>
    <property type="molecule type" value="Genomic_DNA"/>
</dbReference>